<keyword evidence="2" id="KW-1185">Reference proteome</keyword>
<evidence type="ECO:0000313" key="2">
    <source>
        <dbReference type="Proteomes" id="UP000772618"/>
    </source>
</evidence>
<reference evidence="1 2" key="1">
    <citation type="submission" date="2021-05" db="EMBL/GenBank/DDBJ databases">
        <title>A Polyphasic approach of four new species of the genus Ohtaekwangia: Ohtaekwangia histidinii sp. nov., Ohtaekwangia cretensis sp. nov., Ohtaekwangia indiensis sp. nov., Ohtaekwangia reichenbachii sp. nov. from diverse environment.</title>
        <authorList>
            <person name="Octaviana S."/>
        </authorList>
    </citation>
    <scope>NUCLEOTIDE SEQUENCE [LARGE SCALE GENOMIC DNA]</scope>
    <source>
        <strain evidence="1 2">PWU20</strain>
    </source>
</reference>
<dbReference type="RefSeq" id="WP_254153708.1">
    <property type="nucleotide sequence ID" value="NZ_JAHESD010000019.1"/>
</dbReference>
<dbReference type="Proteomes" id="UP000772618">
    <property type="component" value="Unassembled WGS sequence"/>
</dbReference>
<gene>
    <name evidence="1" type="ORF">KK060_10675</name>
</gene>
<dbReference type="EMBL" id="JAHESD010000019">
    <property type="protein sequence ID" value="MBT1703746.1"/>
    <property type="molecule type" value="Genomic_DNA"/>
</dbReference>
<evidence type="ECO:0000313" key="1">
    <source>
        <dbReference type="EMBL" id="MBT1703746.1"/>
    </source>
</evidence>
<proteinExistence type="predicted"/>
<organism evidence="1 2">
    <name type="scientific">Chryseosolibacter indicus</name>
    <dbReference type="NCBI Taxonomy" id="2782351"/>
    <lineage>
        <taxon>Bacteria</taxon>
        <taxon>Pseudomonadati</taxon>
        <taxon>Bacteroidota</taxon>
        <taxon>Cytophagia</taxon>
        <taxon>Cytophagales</taxon>
        <taxon>Chryseotaleaceae</taxon>
        <taxon>Chryseosolibacter</taxon>
    </lineage>
</organism>
<accession>A0ABS5VQX0</accession>
<comment type="caution">
    <text evidence="1">The sequence shown here is derived from an EMBL/GenBank/DDBJ whole genome shotgun (WGS) entry which is preliminary data.</text>
</comment>
<name>A0ABS5VQX0_9BACT</name>
<protein>
    <submittedName>
        <fullName evidence="1">Uncharacterized protein</fullName>
    </submittedName>
</protein>
<sequence>MARIKVNSLVNGLSGSIGGLTFRTRNKTTIVSGKLKAPRKQSAAQRANRNKFQDASLHVKTALLDPQLKTHYMQLAGELGLTNAYTAAMSEYLRNGKLLNLDSKKRIRKKGRKNSKATNFKIALLYGNGNTVESELPFNKEIQLLFYKVFKNSNGKKPMRIRLSQGDSVIYLSKD</sequence>